<dbReference type="Gene3D" id="3.40.50.10810">
    <property type="entry name" value="Tandem AAA-ATPase domain"/>
    <property type="match status" value="1"/>
</dbReference>
<dbReference type="CDD" id="cd18011">
    <property type="entry name" value="DEXDc_RapA"/>
    <property type="match status" value="1"/>
</dbReference>
<dbReference type="InterPro" id="IPR001650">
    <property type="entry name" value="Helicase_C-like"/>
</dbReference>
<evidence type="ECO:0000256" key="4">
    <source>
        <dbReference type="ARBA" id="ARBA00022840"/>
    </source>
</evidence>
<feature type="domain" description="Helicase C-terminal" evidence="6">
    <location>
        <begin position="422"/>
        <end position="592"/>
    </location>
</feature>
<evidence type="ECO:0008006" key="9">
    <source>
        <dbReference type="Google" id="ProtNLM"/>
    </source>
</evidence>
<dbReference type="PANTHER" id="PTHR45766:SF6">
    <property type="entry name" value="SWI_SNF-RELATED MATRIX-ASSOCIATED ACTIN-DEPENDENT REGULATOR OF CHROMATIN SUBFAMILY A-LIKE PROTEIN 1"/>
    <property type="match status" value="1"/>
</dbReference>
<dbReference type="SUPFAM" id="SSF52540">
    <property type="entry name" value="P-loop containing nucleoside triphosphate hydrolases"/>
    <property type="match status" value="2"/>
</dbReference>
<evidence type="ECO:0000313" key="7">
    <source>
        <dbReference type="EMBL" id="BAY84717.1"/>
    </source>
</evidence>
<dbReference type="PROSITE" id="PS51192">
    <property type="entry name" value="HELICASE_ATP_BIND_1"/>
    <property type="match status" value="1"/>
</dbReference>
<evidence type="ECO:0000256" key="3">
    <source>
        <dbReference type="ARBA" id="ARBA00022806"/>
    </source>
</evidence>
<reference evidence="7 8" key="1">
    <citation type="submission" date="2017-06" db="EMBL/GenBank/DDBJ databases">
        <title>Genome sequencing of cyanobaciteial culture collection at National Institute for Environmental Studies (NIES).</title>
        <authorList>
            <person name="Hirose Y."/>
            <person name="Shimura Y."/>
            <person name="Fujisawa T."/>
            <person name="Nakamura Y."/>
            <person name="Kawachi M."/>
        </authorList>
    </citation>
    <scope>NUCLEOTIDE SEQUENCE [LARGE SCALE GENOMIC DNA]</scope>
    <source>
        <strain evidence="7 8">NIES-267</strain>
    </source>
</reference>
<evidence type="ECO:0000259" key="6">
    <source>
        <dbReference type="PROSITE" id="PS51194"/>
    </source>
</evidence>
<keyword evidence="1" id="KW-0547">Nucleotide-binding</keyword>
<dbReference type="Gene3D" id="3.40.50.300">
    <property type="entry name" value="P-loop containing nucleotide triphosphate hydrolases"/>
    <property type="match status" value="1"/>
</dbReference>
<keyword evidence="4" id="KW-0067">ATP-binding</keyword>
<evidence type="ECO:0000313" key="8">
    <source>
        <dbReference type="Proteomes" id="UP000218418"/>
    </source>
</evidence>
<dbReference type="InterPro" id="IPR049730">
    <property type="entry name" value="SNF2/RAD54-like_C"/>
</dbReference>
<dbReference type="GO" id="GO:0016787">
    <property type="term" value="F:hydrolase activity"/>
    <property type="evidence" value="ECO:0007669"/>
    <property type="project" value="UniProtKB-KW"/>
</dbReference>
<proteinExistence type="predicted"/>
<dbReference type="OrthoDB" id="9814088at2"/>
<keyword evidence="8" id="KW-1185">Reference proteome</keyword>
<dbReference type="CDD" id="cd18793">
    <property type="entry name" value="SF2_C_SNF"/>
    <property type="match status" value="1"/>
</dbReference>
<dbReference type="PANTHER" id="PTHR45766">
    <property type="entry name" value="DNA ANNEALING HELICASE AND ENDONUCLEASE ZRANB3 FAMILY MEMBER"/>
    <property type="match status" value="1"/>
</dbReference>
<organism evidence="7 8">
    <name type="scientific">Calothrix parasitica NIES-267</name>
    <dbReference type="NCBI Taxonomy" id="1973488"/>
    <lineage>
        <taxon>Bacteria</taxon>
        <taxon>Bacillati</taxon>
        <taxon>Cyanobacteriota</taxon>
        <taxon>Cyanophyceae</taxon>
        <taxon>Nostocales</taxon>
        <taxon>Calotrichaceae</taxon>
        <taxon>Calothrix</taxon>
    </lineage>
</organism>
<feature type="domain" description="Helicase ATP-binding" evidence="5">
    <location>
        <begin position="115"/>
        <end position="290"/>
    </location>
</feature>
<evidence type="ECO:0000256" key="2">
    <source>
        <dbReference type="ARBA" id="ARBA00022801"/>
    </source>
</evidence>
<dbReference type="Pfam" id="PF00271">
    <property type="entry name" value="Helicase_C"/>
    <property type="match status" value="1"/>
</dbReference>
<dbReference type="SMART" id="SM00487">
    <property type="entry name" value="DEXDc"/>
    <property type="match status" value="1"/>
</dbReference>
<sequence>MKTLAPGARIVVRDAEWLIKLTTRMSNDLLVVDVVGVSDFIKGRTAQFIQELEDDLKVLDPESTTLVADKSSGYRDSLLFIEAHLRQTAPTGNDLYVGHKAAMDMLPYQLDPAIKALSMPRQRLLIADAVGLGKTLEAGILVSELMRRGRAKRILVVTTKSMLTQFQKEFWMRFTIPLVRLDSVGIQRIRSRIPTNHNPFQYYDKAIVSVDTLKQDREYRTYIEQAEWDVIVIDEAHNVARRKRSTKASLRSKLASRLATRSDALIMLSATPHDGRPESFASLMNMLDPTAIANETDYTKDDIRDLYFRRFKKDVVEQLAKKFPERQVLAVEADASEQEERAFEVLDNLELAEIDARASAGKLFKTTLLKAMLSSPMACLETVNNRIKHVSKKEDKRFSNDLLELKKLACALELINYKRFSKYQRLLELITKSDNGGFDWTGKDSTDRLVIFTERLETMRFLEKSLKRDLKLKDKALATLDGSMPDVDLMNVIEEFGNEKSPLRVIVATDVASEGINLHYLSHRLIHFDIPWSLMALQQRNGRIDRYGQESQPQIRYMLTRSVNERVDEAERIIRILVDKDEQAVKNIGDPSVFMGVFDIDEEVLVTSQAIEGIGSGETAESFDNKLKPDSGDDDEDDFFADLFGDAEVSEEPQARDKMRQMPSLFRDDFNYTRVALKAVNEENPLQLKFVEEESLIEFTVPEELKRRFKRLPKEILPVAKEPLRLCGDKTLVMEEFEETRKSENEWSTLQYLWELHPVVNWINDRGLTLFGRHQAPVIGLNELNTGEVVFVMLGVIPNRRGQPLINKWVSVIFQNRKFERIEDFEETLERTSLGKQDISNRMQSIDENLFNLRGIAVEKAEKKMIKERNDFENRINIELQEQYDRLGELKSQHRQQLELRYADGTPVVNQRKSREEIRVERIFAEYFKWIEDSMSTEPVPYIKIIAVLQGEG</sequence>
<dbReference type="SMART" id="SM00490">
    <property type="entry name" value="HELICc"/>
    <property type="match status" value="1"/>
</dbReference>
<keyword evidence="3" id="KW-0347">Helicase</keyword>
<dbReference type="InterPro" id="IPR027417">
    <property type="entry name" value="P-loop_NTPase"/>
</dbReference>
<protein>
    <recommendedName>
        <fullName evidence="9">Helicase domain-containing protein</fullName>
    </recommendedName>
</protein>
<keyword evidence="2" id="KW-0378">Hydrolase</keyword>
<dbReference type="InterPro" id="IPR000330">
    <property type="entry name" value="SNF2_N"/>
</dbReference>
<dbReference type="EMBL" id="AP018227">
    <property type="protein sequence ID" value="BAY84717.1"/>
    <property type="molecule type" value="Genomic_DNA"/>
</dbReference>
<accession>A0A1Z4LTY9</accession>
<dbReference type="InterPro" id="IPR014001">
    <property type="entry name" value="Helicase_ATP-bd"/>
</dbReference>
<evidence type="ECO:0000259" key="5">
    <source>
        <dbReference type="PROSITE" id="PS51192"/>
    </source>
</evidence>
<dbReference type="GO" id="GO:0005524">
    <property type="term" value="F:ATP binding"/>
    <property type="evidence" value="ECO:0007669"/>
    <property type="project" value="UniProtKB-KW"/>
</dbReference>
<name>A0A1Z4LTY9_9CYAN</name>
<dbReference type="PROSITE" id="PS51194">
    <property type="entry name" value="HELICASE_CTER"/>
    <property type="match status" value="1"/>
</dbReference>
<dbReference type="InterPro" id="IPR038718">
    <property type="entry name" value="SNF2-like_sf"/>
</dbReference>
<dbReference type="Proteomes" id="UP000218418">
    <property type="component" value="Chromosome"/>
</dbReference>
<dbReference type="AlphaFoldDB" id="A0A1Z4LTY9"/>
<dbReference type="Pfam" id="PF00176">
    <property type="entry name" value="SNF2-rel_dom"/>
    <property type="match status" value="1"/>
</dbReference>
<evidence type="ECO:0000256" key="1">
    <source>
        <dbReference type="ARBA" id="ARBA00022741"/>
    </source>
</evidence>
<dbReference type="GO" id="GO:0004386">
    <property type="term" value="F:helicase activity"/>
    <property type="evidence" value="ECO:0007669"/>
    <property type="project" value="UniProtKB-KW"/>
</dbReference>
<dbReference type="InterPro" id="IPR057342">
    <property type="entry name" value="DEXDc_RapA"/>
</dbReference>
<gene>
    <name evidence="7" type="ORF">NIES267_42130</name>
</gene>